<evidence type="ECO:0000313" key="3">
    <source>
        <dbReference type="Proteomes" id="UP000479190"/>
    </source>
</evidence>
<feature type="compositionally biased region" description="Low complexity" evidence="1">
    <location>
        <begin position="272"/>
        <end position="281"/>
    </location>
</feature>
<gene>
    <name evidence="2" type="ORF">TBRA_LOCUS8455</name>
</gene>
<sequence>MENNRLEQYRSPPVRFINNPIEDNDQLFENDDLEDAEGMDSDVEIFYDSSDYMSSSDSSVMDSNDSNDNLSDFRNVNVEPNDLMNNFSNLYQYVNEDEANEIITTPLVVTRNKALLALLKFALFHAISVSGSTANPQSLPAVRQPPPPARCSRDRRPSNISTTAASQPLPAPASRYHLPTILRTDRSLVSSSNAADREDWWPRDMLNPINNLLASIQSSCHPSSPMDCSSFTPEQLELQQELDALNEVMMRNPLETPMSEENSTNPTERTTDLTIDDTTPTRPSMTEWCTPMLIDMEEPTFSNRRR</sequence>
<reference evidence="2 3" key="1">
    <citation type="submission" date="2020-02" db="EMBL/GenBank/DDBJ databases">
        <authorList>
            <person name="Ferguson B K."/>
        </authorList>
    </citation>
    <scope>NUCLEOTIDE SEQUENCE [LARGE SCALE GENOMIC DNA]</scope>
</reference>
<feature type="region of interest" description="Disordered" evidence="1">
    <location>
        <begin position="1"/>
        <end position="20"/>
    </location>
</feature>
<feature type="region of interest" description="Disordered" evidence="1">
    <location>
        <begin position="133"/>
        <end position="173"/>
    </location>
</feature>
<keyword evidence="3" id="KW-1185">Reference proteome</keyword>
<proteinExistence type="predicted"/>
<evidence type="ECO:0000313" key="2">
    <source>
        <dbReference type="EMBL" id="CAB0036592.1"/>
    </source>
</evidence>
<protein>
    <submittedName>
        <fullName evidence="2">Uncharacterized protein</fullName>
    </submittedName>
</protein>
<dbReference type="AlphaFoldDB" id="A0A6H5IF71"/>
<organism evidence="2 3">
    <name type="scientific">Trichogramma brassicae</name>
    <dbReference type="NCBI Taxonomy" id="86971"/>
    <lineage>
        <taxon>Eukaryota</taxon>
        <taxon>Metazoa</taxon>
        <taxon>Ecdysozoa</taxon>
        <taxon>Arthropoda</taxon>
        <taxon>Hexapoda</taxon>
        <taxon>Insecta</taxon>
        <taxon>Pterygota</taxon>
        <taxon>Neoptera</taxon>
        <taxon>Endopterygota</taxon>
        <taxon>Hymenoptera</taxon>
        <taxon>Apocrita</taxon>
        <taxon>Proctotrupomorpha</taxon>
        <taxon>Chalcidoidea</taxon>
        <taxon>Trichogrammatidae</taxon>
        <taxon>Trichogramma</taxon>
    </lineage>
</organism>
<accession>A0A6H5IF71</accession>
<dbReference type="Proteomes" id="UP000479190">
    <property type="component" value="Unassembled WGS sequence"/>
</dbReference>
<name>A0A6H5IF71_9HYME</name>
<feature type="region of interest" description="Disordered" evidence="1">
    <location>
        <begin position="255"/>
        <end position="287"/>
    </location>
</feature>
<dbReference type="EMBL" id="CADCXV010000821">
    <property type="protein sequence ID" value="CAB0036592.1"/>
    <property type="molecule type" value="Genomic_DNA"/>
</dbReference>
<evidence type="ECO:0000256" key="1">
    <source>
        <dbReference type="SAM" id="MobiDB-lite"/>
    </source>
</evidence>